<reference evidence="1 2" key="1">
    <citation type="journal article" date="2017" name="Int. J. Syst. Evol. Microbiol.">
        <title>Photobacterium alginatilyticum sp. nov., a marine bacterium isolated from bottom seawater.</title>
        <authorList>
            <person name="Wang X."/>
            <person name="Wang Y."/>
            <person name="Yang X."/>
            <person name="Sun H."/>
            <person name="Li B."/>
            <person name="Zhang X.H."/>
        </authorList>
    </citation>
    <scope>NUCLEOTIDE SEQUENCE [LARGE SCALE GENOMIC DNA]</scope>
    <source>
        <strain evidence="1 2">P03D4</strain>
    </source>
</reference>
<keyword evidence="2" id="KW-1185">Reference proteome</keyword>
<protein>
    <submittedName>
        <fullName evidence="1">Uncharacterized protein</fullName>
    </submittedName>
</protein>
<gene>
    <name evidence="1" type="ORF">EIZ48_23405</name>
</gene>
<dbReference type="RefSeq" id="WP_160657091.1">
    <property type="nucleotide sequence ID" value="NZ_RSEJ01000031.1"/>
</dbReference>
<name>A0ABW9YNR3_9GAMM</name>
<dbReference type="EMBL" id="RSEJ01000031">
    <property type="protein sequence ID" value="NBI55468.1"/>
    <property type="molecule type" value="Genomic_DNA"/>
</dbReference>
<organism evidence="1 2">
    <name type="scientific">Photobacterium alginatilyticum</name>
    <dbReference type="NCBI Taxonomy" id="1775171"/>
    <lineage>
        <taxon>Bacteria</taxon>
        <taxon>Pseudomonadati</taxon>
        <taxon>Pseudomonadota</taxon>
        <taxon>Gammaproteobacteria</taxon>
        <taxon>Vibrionales</taxon>
        <taxon>Vibrionaceae</taxon>
        <taxon>Photobacterium</taxon>
    </lineage>
</organism>
<evidence type="ECO:0000313" key="2">
    <source>
        <dbReference type="Proteomes" id="UP000738517"/>
    </source>
</evidence>
<comment type="caution">
    <text evidence="1">The sequence shown here is derived from an EMBL/GenBank/DDBJ whole genome shotgun (WGS) entry which is preliminary data.</text>
</comment>
<sequence>MENQQHIVTSPIHRPCPDMAGCSNPDPKLLKKSLAAIEQLREKFNFKTAEERQAEEVEYKHYIAGIGLGGAQ</sequence>
<accession>A0ABW9YNR3</accession>
<proteinExistence type="predicted"/>
<evidence type="ECO:0000313" key="1">
    <source>
        <dbReference type="EMBL" id="NBI55468.1"/>
    </source>
</evidence>
<dbReference type="Proteomes" id="UP000738517">
    <property type="component" value="Unassembled WGS sequence"/>
</dbReference>